<dbReference type="InterPro" id="IPR010992">
    <property type="entry name" value="IHF-like_DNA-bd_dom_sf"/>
</dbReference>
<dbReference type="AlphaFoldDB" id="A0A7C5Q0B9"/>
<dbReference type="EMBL" id="DRNB01000278">
    <property type="protein sequence ID" value="HHJ64756.1"/>
    <property type="molecule type" value="Genomic_DNA"/>
</dbReference>
<name>A0A7C5Q0B9_AQUAO</name>
<comment type="caution">
    <text evidence="2">The sequence shown here is derived from an EMBL/GenBank/DDBJ whole genome shotgun (WGS) entry which is preliminary data.</text>
</comment>
<gene>
    <name evidence="2" type="ORF">ENJ61_07605</name>
</gene>
<dbReference type="GO" id="GO:0003677">
    <property type="term" value="F:DNA binding"/>
    <property type="evidence" value="ECO:0007669"/>
    <property type="project" value="UniProtKB-KW"/>
</dbReference>
<keyword evidence="1" id="KW-0238">DNA-binding</keyword>
<feature type="non-terminal residue" evidence="2">
    <location>
        <position position="1"/>
    </location>
</feature>
<evidence type="ECO:0000256" key="1">
    <source>
        <dbReference type="ARBA" id="ARBA00023125"/>
    </source>
</evidence>
<organism evidence="2">
    <name type="scientific">Aquifex aeolicus</name>
    <dbReference type="NCBI Taxonomy" id="63363"/>
    <lineage>
        <taxon>Bacteria</taxon>
        <taxon>Pseudomonadati</taxon>
        <taxon>Aquificota</taxon>
        <taxon>Aquificia</taxon>
        <taxon>Aquificales</taxon>
        <taxon>Aquificaceae</taxon>
        <taxon>Aquifex</taxon>
    </lineage>
</organism>
<accession>A0A7C5Q0B9</accession>
<protein>
    <submittedName>
        <fullName evidence="2">Integration host factor subunit beta</fullName>
    </submittedName>
</protein>
<evidence type="ECO:0000313" key="2">
    <source>
        <dbReference type="EMBL" id="HHJ64756.1"/>
    </source>
</evidence>
<reference evidence="2" key="1">
    <citation type="journal article" date="2020" name="mSystems">
        <title>Genome- and Community-Level Interaction Insights into Carbon Utilization and Element Cycling Functions of Hydrothermarchaeota in Hydrothermal Sediment.</title>
        <authorList>
            <person name="Zhou Z."/>
            <person name="Liu Y."/>
            <person name="Xu W."/>
            <person name="Pan J."/>
            <person name="Luo Z.H."/>
            <person name="Li M."/>
        </authorList>
    </citation>
    <scope>NUCLEOTIDE SEQUENCE [LARGE SCALE GENOMIC DNA]</scope>
    <source>
        <strain evidence="2">HyVt-501</strain>
    </source>
</reference>
<dbReference type="SUPFAM" id="SSF47729">
    <property type="entry name" value="IHF-like DNA-binding proteins"/>
    <property type="match status" value="1"/>
</dbReference>
<sequence>PRTGIEIFVRERYVPVFKMGKLIKNHLNSKHKRS</sequence>
<dbReference type="Proteomes" id="UP000885792">
    <property type="component" value="Unassembled WGS sequence"/>
</dbReference>
<proteinExistence type="predicted"/>